<organism evidence="2 3">
    <name type="scientific">Verruconis gallopava</name>
    <dbReference type="NCBI Taxonomy" id="253628"/>
    <lineage>
        <taxon>Eukaryota</taxon>
        <taxon>Fungi</taxon>
        <taxon>Dikarya</taxon>
        <taxon>Ascomycota</taxon>
        <taxon>Pezizomycotina</taxon>
        <taxon>Dothideomycetes</taxon>
        <taxon>Pleosporomycetidae</taxon>
        <taxon>Venturiales</taxon>
        <taxon>Sympoventuriaceae</taxon>
        <taxon>Verruconis</taxon>
    </lineage>
</organism>
<feature type="chain" id="PRO_5007395257" description="Secreted protein" evidence="1">
    <location>
        <begin position="19"/>
        <end position="142"/>
    </location>
</feature>
<accession>A0A0D1YRZ7</accession>
<proteinExistence type="predicted"/>
<keyword evidence="3" id="KW-1185">Reference proteome</keyword>
<dbReference type="EMBL" id="KN847545">
    <property type="protein sequence ID" value="KIW03396.1"/>
    <property type="molecule type" value="Genomic_DNA"/>
</dbReference>
<evidence type="ECO:0000313" key="3">
    <source>
        <dbReference type="Proteomes" id="UP000053259"/>
    </source>
</evidence>
<dbReference type="RefSeq" id="XP_016213265.1">
    <property type="nucleotide sequence ID" value="XM_016359126.1"/>
</dbReference>
<keyword evidence="1" id="KW-0732">Signal</keyword>
<dbReference type="VEuPathDB" id="FungiDB:PV09_05602"/>
<dbReference type="RefSeq" id="XP_016213266.1">
    <property type="nucleotide sequence ID" value="XM_016359127.1"/>
</dbReference>
<protein>
    <recommendedName>
        <fullName evidence="4">Secreted protein</fullName>
    </recommendedName>
</protein>
<dbReference type="RefSeq" id="XP_016213264.1">
    <property type="nucleotide sequence ID" value="XM_016359125.1"/>
</dbReference>
<evidence type="ECO:0000313" key="2">
    <source>
        <dbReference type="EMBL" id="KIW03397.1"/>
    </source>
</evidence>
<feature type="signal peptide" evidence="1">
    <location>
        <begin position="1"/>
        <end position="18"/>
    </location>
</feature>
<dbReference type="EMBL" id="KN847545">
    <property type="protein sequence ID" value="KIW03397.1"/>
    <property type="molecule type" value="Genomic_DNA"/>
</dbReference>
<reference evidence="2 3" key="1">
    <citation type="submission" date="2015-01" db="EMBL/GenBank/DDBJ databases">
        <title>The Genome Sequence of Ochroconis gallopava CBS43764.</title>
        <authorList>
            <consortium name="The Broad Institute Genomics Platform"/>
            <person name="Cuomo C."/>
            <person name="de Hoog S."/>
            <person name="Gorbushina A."/>
            <person name="Stielow B."/>
            <person name="Teixiera M."/>
            <person name="Abouelleil A."/>
            <person name="Chapman S.B."/>
            <person name="Priest M."/>
            <person name="Young S.K."/>
            <person name="Wortman J."/>
            <person name="Nusbaum C."/>
            <person name="Birren B."/>
        </authorList>
    </citation>
    <scope>NUCLEOTIDE SEQUENCE [LARGE SCALE GENOMIC DNA]</scope>
    <source>
        <strain evidence="2 3">CBS 43764</strain>
    </source>
</reference>
<dbReference type="Proteomes" id="UP000053259">
    <property type="component" value="Unassembled WGS sequence"/>
</dbReference>
<evidence type="ECO:0008006" key="4">
    <source>
        <dbReference type="Google" id="ProtNLM"/>
    </source>
</evidence>
<sequence length="142" mass="15749">MWDRFFLLVARLLTKVFSAIEWPPTDILALECSGPFFCKHIARLANMGLSAFPFWTSIATKDNLLLSTTVASSMDSDFACTTEPFVAGFFAYVLTARQDFSTYLTTSPALSIVGIHTSPFNNSTTTEATLSWSHSWARWTGS</sequence>
<dbReference type="AlphaFoldDB" id="A0A0D1YRZ7"/>
<dbReference type="EMBL" id="KN847545">
    <property type="protein sequence ID" value="KIW03395.1"/>
    <property type="molecule type" value="Genomic_DNA"/>
</dbReference>
<name>A0A0D1YRZ7_9PEZI</name>
<gene>
    <name evidence="2" type="ORF">PV09_05602</name>
</gene>
<dbReference type="HOGENOM" id="CLU_1817285_0_0_1"/>
<dbReference type="GeneID" id="27313575"/>
<evidence type="ECO:0000256" key="1">
    <source>
        <dbReference type="SAM" id="SignalP"/>
    </source>
</evidence>